<dbReference type="AlphaFoldDB" id="A0A9P0YPD7"/>
<feature type="compositionally biased region" description="Polar residues" evidence="1">
    <location>
        <begin position="1"/>
        <end position="13"/>
    </location>
</feature>
<evidence type="ECO:0000313" key="2">
    <source>
        <dbReference type="EMBL" id="CAH9070501.1"/>
    </source>
</evidence>
<evidence type="ECO:0000256" key="1">
    <source>
        <dbReference type="SAM" id="MobiDB-lite"/>
    </source>
</evidence>
<organism evidence="2 3">
    <name type="scientific">Cuscuta europaea</name>
    <name type="common">European dodder</name>
    <dbReference type="NCBI Taxonomy" id="41803"/>
    <lineage>
        <taxon>Eukaryota</taxon>
        <taxon>Viridiplantae</taxon>
        <taxon>Streptophyta</taxon>
        <taxon>Embryophyta</taxon>
        <taxon>Tracheophyta</taxon>
        <taxon>Spermatophyta</taxon>
        <taxon>Magnoliopsida</taxon>
        <taxon>eudicotyledons</taxon>
        <taxon>Gunneridae</taxon>
        <taxon>Pentapetalae</taxon>
        <taxon>asterids</taxon>
        <taxon>lamiids</taxon>
        <taxon>Solanales</taxon>
        <taxon>Convolvulaceae</taxon>
        <taxon>Cuscuteae</taxon>
        <taxon>Cuscuta</taxon>
        <taxon>Cuscuta subgen. Cuscuta</taxon>
    </lineage>
</organism>
<reference evidence="2" key="1">
    <citation type="submission" date="2022-07" db="EMBL/GenBank/DDBJ databases">
        <authorList>
            <person name="Macas J."/>
            <person name="Novak P."/>
            <person name="Neumann P."/>
        </authorList>
    </citation>
    <scope>NUCLEOTIDE SEQUENCE</scope>
</reference>
<evidence type="ECO:0000313" key="3">
    <source>
        <dbReference type="Proteomes" id="UP001152484"/>
    </source>
</evidence>
<accession>A0A9P0YPD7</accession>
<dbReference type="EMBL" id="CAMAPE010000006">
    <property type="protein sequence ID" value="CAH9070501.1"/>
    <property type="molecule type" value="Genomic_DNA"/>
</dbReference>
<keyword evidence="3" id="KW-1185">Reference proteome</keyword>
<comment type="caution">
    <text evidence="2">The sequence shown here is derived from an EMBL/GenBank/DDBJ whole genome shotgun (WGS) entry which is preliminary data.</text>
</comment>
<protein>
    <submittedName>
        <fullName evidence="2">Uncharacterized protein</fullName>
    </submittedName>
</protein>
<feature type="compositionally biased region" description="Low complexity" evidence="1">
    <location>
        <begin position="14"/>
        <end position="23"/>
    </location>
</feature>
<dbReference type="OrthoDB" id="1837743at2759"/>
<sequence length="252" mass="26712">METKKATNTGTYESSSRLTRSRGGSFDILQDCDEEFPALINVSANKSFMKKPAVNSEAICDVNSAATKVQGADTESIQAAANGHKDGNNSAKKTGAPQVVENTFKAAPDKLTQSLGIAGTKSAAKIPGPPGTVMATENNELISQSAEDVGQNMGSADAHMQATSNPLKAAGVGQVNGSEVQKLWSSLFKDNRDPSNGLKLRYIPPKGTSLDFTDRVLPSMVDMWEFCLVGFLTGKFPSLKAVHNLKNTWGVS</sequence>
<proteinExistence type="predicted"/>
<name>A0A9P0YPD7_CUSEU</name>
<feature type="region of interest" description="Disordered" evidence="1">
    <location>
        <begin position="1"/>
        <end position="23"/>
    </location>
</feature>
<dbReference type="Proteomes" id="UP001152484">
    <property type="component" value="Unassembled WGS sequence"/>
</dbReference>
<gene>
    <name evidence="2" type="ORF">CEURO_LOCUS3661</name>
</gene>